<dbReference type="Proteomes" id="UP001501666">
    <property type="component" value="Unassembled WGS sequence"/>
</dbReference>
<dbReference type="EMBL" id="BAAATE010000006">
    <property type="protein sequence ID" value="GAA2657606.1"/>
    <property type="molecule type" value="Genomic_DNA"/>
</dbReference>
<feature type="transmembrane region" description="Helical" evidence="1">
    <location>
        <begin position="73"/>
        <end position="94"/>
    </location>
</feature>
<organism evidence="2 3">
    <name type="scientific">Nonomuraea recticatena</name>
    <dbReference type="NCBI Taxonomy" id="46178"/>
    <lineage>
        <taxon>Bacteria</taxon>
        <taxon>Bacillati</taxon>
        <taxon>Actinomycetota</taxon>
        <taxon>Actinomycetes</taxon>
        <taxon>Streptosporangiales</taxon>
        <taxon>Streptosporangiaceae</taxon>
        <taxon>Nonomuraea</taxon>
    </lineage>
</organism>
<feature type="transmembrane region" description="Helical" evidence="1">
    <location>
        <begin position="43"/>
        <end position="66"/>
    </location>
</feature>
<reference evidence="3" key="1">
    <citation type="journal article" date="2019" name="Int. J. Syst. Evol. Microbiol.">
        <title>The Global Catalogue of Microorganisms (GCM) 10K type strain sequencing project: providing services to taxonomists for standard genome sequencing and annotation.</title>
        <authorList>
            <consortium name="The Broad Institute Genomics Platform"/>
            <consortium name="The Broad Institute Genome Sequencing Center for Infectious Disease"/>
            <person name="Wu L."/>
            <person name="Ma J."/>
        </authorList>
    </citation>
    <scope>NUCLEOTIDE SEQUENCE [LARGE SCALE GENOMIC DNA]</scope>
    <source>
        <strain evidence="3">JCM 6835</strain>
    </source>
</reference>
<keyword evidence="1" id="KW-1133">Transmembrane helix</keyword>
<sequence length="97" mass="10869">MPIPLVLAVLAIVFRVTRFLNADYLATPLREWADRRYGPESRVAYLLGCGWCASIWVAAIVVPVAYRYGERRWFQAAAAIAGASWLYGIAATQLDDY</sequence>
<accession>A0ABP6E3J5</accession>
<evidence type="ECO:0008006" key="4">
    <source>
        <dbReference type="Google" id="ProtNLM"/>
    </source>
</evidence>
<keyword evidence="1" id="KW-0812">Transmembrane</keyword>
<keyword evidence="1" id="KW-0472">Membrane</keyword>
<evidence type="ECO:0000313" key="2">
    <source>
        <dbReference type="EMBL" id="GAA2657606.1"/>
    </source>
</evidence>
<dbReference type="RefSeq" id="WP_346146561.1">
    <property type="nucleotide sequence ID" value="NZ_BAAATE010000006.1"/>
</dbReference>
<evidence type="ECO:0000256" key="1">
    <source>
        <dbReference type="SAM" id="Phobius"/>
    </source>
</evidence>
<comment type="caution">
    <text evidence="2">The sequence shown here is derived from an EMBL/GenBank/DDBJ whole genome shotgun (WGS) entry which is preliminary data.</text>
</comment>
<gene>
    <name evidence="2" type="ORF">GCM10010412_028410</name>
</gene>
<keyword evidence="3" id="KW-1185">Reference proteome</keyword>
<proteinExistence type="predicted"/>
<protein>
    <recommendedName>
        <fullName evidence="4">DUF1360 domain-containing protein</fullName>
    </recommendedName>
</protein>
<name>A0ABP6E3J5_9ACTN</name>
<evidence type="ECO:0000313" key="3">
    <source>
        <dbReference type="Proteomes" id="UP001501666"/>
    </source>
</evidence>